<dbReference type="AlphaFoldDB" id="K6V3T4"/>
<accession>K6V3T4</accession>
<dbReference type="eggNOG" id="COG2085">
    <property type="taxonomic scope" value="Bacteria"/>
</dbReference>
<dbReference type="OrthoDB" id="5738121at2"/>
<proteinExistence type="predicted"/>
<dbReference type="InterPro" id="IPR028939">
    <property type="entry name" value="P5C_Rdtase_cat_N"/>
</dbReference>
<dbReference type="SUPFAM" id="SSF51735">
    <property type="entry name" value="NAD(P)-binding Rossmann-fold domains"/>
    <property type="match status" value="1"/>
</dbReference>
<keyword evidence="3" id="KW-1185">Reference proteome</keyword>
<dbReference type="InterPro" id="IPR036291">
    <property type="entry name" value="NAD(P)-bd_dom_sf"/>
</dbReference>
<name>K6V3T4_9ACTN</name>
<reference evidence="2 3" key="1">
    <citation type="submission" date="2012-08" db="EMBL/GenBank/DDBJ databases">
        <title>Whole genome shotgun sequence of Gordonia rhizosphera NBRC 16068.</title>
        <authorList>
            <person name="Takarada H."/>
            <person name="Isaki S."/>
            <person name="Hosoyama A."/>
            <person name="Tsuchikane K."/>
            <person name="Katsumata H."/>
            <person name="Baba S."/>
            <person name="Ohji S."/>
            <person name="Yamazaki S."/>
            <person name="Fujita N."/>
        </authorList>
    </citation>
    <scope>NUCLEOTIDE SEQUENCE [LARGE SCALE GENOMIC DNA]</scope>
    <source>
        <strain evidence="2 3">NBRC 16068</strain>
    </source>
</reference>
<dbReference type="STRING" id="1108045.GORHZ_117_00260"/>
<dbReference type="Proteomes" id="UP000008363">
    <property type="component" value="Unassembled WGS sequence"/>
</dbReference>
<dbReference type="Gene3D" id="3.40.50.720">
    <property type="entry name" value="NAD(P)-binding Rossmann-like Domain"/>
    <property type="match status" value="1"/>
</dbReference>
<feature type="domain" description="Pyrroline-5-carboxylate reductase catalytic N-terminal" evidence="1">
    <location>
        <begin position="4"/>
        <end position="102"/>
    </location>
</feature>
<dbReference type="Pfam" id="PF03807">
    <property type="entry name" value="F420_oxidored"/>
    <property type="match status" value="1"/>
</dbReference>
<gene>
    <name evidence="2" type="ORF">GORHZ_117_00260</name>
</gene>
<comment type="caution">
    <text evidence="2">The sequence shown here is derived from an EMBL/GenBank/DDBJ whole genome shotgun (WGS) entry which is preliminary data.</text>
</comment>
<protein>
    <submittedName>
        <fullName evidence="2">Putative F420-dependent NADPH reductase</fullName>
    </submittedName>
</protein>
<dbReference type="EMBL" id="BAHC01000117">
    <property type="protein sequence ID" value="GAB90763.1"/>
    <property type="molecule type" value="Genomic_DNA"/>
</dbReference>
<sequence length="229" mass="24044">MSSIAIIGPGRHGTAIAGLFASHGVDVTLYHHNPHKARLAADTVATLARPGTAVTVADDVTSAVAGQQVVALTTLWDRPQREVIGQLGSALEGKVLLDVSNPLDVTPRGIVARWPAQGSAGQFVATLLPSGVGHAKAFSNLATDFIMSTADHDPLAVLPFLADSDDTAALVRPLLAETGWLPWYAGDISRSRHIEIGGMFNTVTGRYGRARPVADEFRALAGDELVATR</sequence>
<evidence type="ECO:0000313" key="3">
    <source>
        <dbReference type="Proteomes" id="UP000008363"/>
    </source>
</evidence>
<evidence type="ECO:0000313" key="2">
    <source>
        <dbReference type="EMBL" id="GAB90763.1"/>
    </source>
</evidence>
<dbReference type="RefSeq" id="WP_006333799.1">
    <property type="nucleotide sequence ID" value="NZ_BAHC01000117.1"/>
</dbReference>
<organism evidence="2 3">
    <name type="scientific">Gordonia rhizosphera NBRC 16068</name>
    <dbReference type="NCBI Taxonomy" id="1108045"/>
    <lineage>
        <taxon>Bacteria</taxon>
        <taxon>Bacillati</taxon>
        <taxon>Actinomycetota</taxon>
        <taxon>Actinomycetes</taxon>
        <taxon>Mycobacteriales</taxon>
        <taxon>Gordoniaceae</taxon>
        <taxon>Gordonia</taxon>
    </lineage>
</organism>
<evidence type="ECO:0000259" key="1">
    <source>
        <dbReference type="Pfam" id="PF03807"/>
    </source>
</evidence>